<dbReference type="EMBL" id="JAUEPU010000027">
    <property type="protein sequence ID" value="KAK0493011.1"/>
    <property type="molecule type" value="Genomic_DNA"/>
</dbReference>
<reference evidence="2" key="1">
    <citation type="submission" date="2023-06" db="EMBL/GenBank/DDBJ databases">
        <authorList>
            <consortium name="Lawrence Berkeley National Laboratory"/>
            <person name="Ahrendt S."/>
            <person name="Sahu N."/>
            <person name="Indic B."/>
            <person name="Wong-Bajracharya J."/>
            <person name="Merenyi Z."/>
            <person name="Ke H.-M."/>
            <person name="Monk M."/>
            <person name="Kocsube S."/>
            <person name="Drula E."/>
            <person name="Lipzen A."/>
            <person name="Balint B."/>
            <person name="Henrissat B."/>
            <person name="Andreopoulos B."/>
            <person name="Martin F.M."/>
            <person name="Harder C.B."/>
            <person name="Rigling D."/>
            <person name="Ford K.L."/>
            <person name="Foster G.D."/>
            <person name="Pangilinan J."/>
            <person name="Papanicolaou A."/>
            <person name="Barry K."/>
            <person name="LaButti K."/>
            <person name="Viragh M."/>
            <person name="Koriabine M."/>
            <person name="Yan M."/>
            <person name="Riley R."/>
            <person name="Champramary S."/>
            <person name="Plett K.L."/>
            <person name="Tsai I.J."/>
            <person name="Slot J."/>
            <person name="Sipos G."/>
            <person name="Plett J."/>
            <person name="Nagy L.G."/>
            <person name="Grigoriev I.V."/>
        </authorList>
    </citation>
    <scope>NUCLEOTIDE SEQUENCE</scope>
    <source>
        <strain evidence="2">HWK02</strain>
    </source>
</reference>
<protein>
    <submittedName>
        <fullName evidence="2">Uncharacterized protein</fullName>
    </submittedName>
</protein>
<organism evidence="2 3">
    <name type="scientific">Armillaria luteobubalina</name>
    <dbReference type="NCBI Taxonomy" id="153913"/>
    <lineage>
        <taxon>Eukaryota</taxon>
        <taxon>Fungi</taxon>
        <taxon>Dikarya</taxon>
        <taxon>Basidiomycota</taxon>
        <taxon>Agaricomycotina</taxon>
        <taxon>Agaricomycetes</taxon>
        <taxon>Agaricomycetidae</taxon>
        <taxon>Agaricales</taxon>
        <taxon>Marasmiineae</taxon>
        <taxon>Physalacriaceae</taxon>
        <taxon>Armillaria</taxon>
    </lineage>
</organism>
<dbReference type="Proteomes" id="UP001175228">
    <property type="component" value="Unassembled WGS sequence"/>
</dbReference>
<keyword evidence="1" id="KW-0732">Signal</keyword>
<feature type="signal peptide" evidence="1">
    <location>
        <begin position="1"/>
        <end position="24"/>
    </location>
</feature>
<keyword evidence="3" id="KW-1185">Reference proteome</keyword>
<comment type="caution">
    <text evidence="2">The sequence shown here is derived from an EMBL/GenBank/DDBJ whole genome shotgun (WGS) entry which is preliminary data.</text>
</comment>
<evidence type="ECO:0000313" key="2">
    <source>
        <dbReference type="EMBL" id="KAK0493011.1"/>
    </source>
</evidence>
<evidence type="ECO:0000313" key="3">
    <source>
        <dbReference type="Proteomes" id="UP001175228"/>
    </source>
</evidence>
<proteinExistence type="predicted"/>
<gene>
    <name evidence="2" type="ORF">EDD18DRAFT_1108603</name>
</gene>
<dbReference type="AlphaFoldDB" id="A0AA39Q0A1"/>
<name>A0AA39Q0A1_9AGAR</name>
<accession>A0AA39Q0A1</accession>
<sequence>MRRVQRGLIRRLTWLVAAAALAYANVTGRKPLDAHRGPIAQYEDIPGWQRQHGPTRPCGKRCRRRTLKTAALQDEGEAAAPPAVKRLEQRLAPLVEGGQASRQPPNCENGWSDVWKKLRQLPSCENGWSSVGNESGELRQQWKPLVWPRGKEELRHRLYASIESEFEKKLFPSRDGRV</sequence>
<evidence type="ECO:0000256" key="1">
    <source>
        <dbReference type="SAM" id="SignalP"/>
    </source>
</evidence>
<feature type="chain" id="PRO_5041457553" evidence="1">
    <location>
        <begin position="25"/>
        <end position="178"/>
    </location>
</feature>